<dbReference type="RefSeq" id="WP_224005980.1">
    <property type="nucleotide sequence ID" value="NZ_CAJZAF010000027.1"/>
</dbReference>
<dbReference type="Proteomes" id="UP000701702">
    <property type="component" value="Unassembled WGS sequence"/>
</dbReference>
<protein>
    <recommendedName>
        <fullName evidence="3">Transcriptional regulator</fullName>
    </recommendedName>
</protein>
<keyword evidence="2" id="KW-1185">Reference proteome</keyword>
<evidence type="ECO:0000313" key="1">
    <source>
        <dbReference type="EMBL" id="CAG9180670.1"/>
    </source>
</evidence>
<proteinExistence type="predicted"/>
<sequence length="46" mass="5073">MFRQAPDVQTEPSIELACCPVMEAELGERHLSSKPGDHFANRSSSL</sequence>
<name>A0ABM8XKE9_9BURK</name>
<accession>A0ABM8XKE9</accession>
<organism evidence="1 2">
    <name type="scientific">Cupriavidus pinatubonensis</name>
    <dbReference type="NCBI Taxonomy" id="248026"/>
    <lineage>
        <taxon>Bacteria</taxon>
        <taxon>Pseudomonadati</taxon>
        <taxon>Pseudomonadota</taxon>
        <taxon>Betaproteobacteria</taxon>
        <taxon>Burkholderiales</taxon>
        <taxon>Burkholderiaceae</taxon>
        <taxon>Cupriavidus</taxon>
    </lineage>
</organism>
<evidence type="ECO:0000313" key="2">
    <source>
        <dbReference type="Proteomes" id="UP000701702"/>
    </source>
</evidence>
<dbReference type="EMBL" id="CAJZAF010000027">
    <property type="protein sequence ID" value="CAG9180670.1"/>
    <property type="molecule type" value="Genomic_DNA"/>
</dbReference>
<comment type="caution">
    <text evidence="1">The sequence shown here is derived from an EMBL/GenBank/DDBJ whole genome shotgun (WGS) entry which is preliminary data.</text>
</comment>
<gene>
    <name evidence="1" type="ORF">LMG23994_04473</name>
</gene>
<reference evidence="1 2" key="1">
    <citation type="submission" date="2021-08" db="EMBL/GenBank/DDBJ databases">
        <authorList>
            <person name="Peeters C."/>
        </authorList>
    </citation>
    <scope>NUCLEOTIDE SEQUENCE [LARGE SCALE GENOMIC DNA]</scope>
    <source>
        <strain evidence="1 2">LMG 23994</strain>
    </source>
</reference>
<evidence type="ECO:0008006" key="3">
    <source>
        <dbReference type="Google" id="ProtNLM"/>
    </source>
</evidence>